<proteinExistence type="predicted"/>
<reference evidence="1" key="1">
    <citation type="submission" date="2022-03" db="EMBL/GenBank/DDBJ databases">
        <authorList>
            <person name="Lindestad O."/>
        </authorList>
    </citation>
    <scope>NUCLEOTIDE SEQUENCE</scope>
</reference>
<gene>
    <name evidence="1" type="primary">jg2598</name>
    <name evidence="1" type="ORF">PAEG_LOCUS20265</name>
</gene>
<evidence type="ECO:0000313" key="1">
    <source>
        <dbReference type="EMBL" id="CAH2244296.1"/>
    </source>
</evidence>
<dbReference type="EMBL" id="CAKXAJ010025818">
    <property type="protein sequence ID" value="CAH2244296.1"/>
    <property type="molecule type" value="Genomic_DNA"/>
</dbReference>
<evidence type="ECO:0000313" key="2">
    <source>
        <dbReference type="Proteomes" id="UP000838756"/>
    </source>
</evidence>
<comment type="caution">
    <text evidence="1">The sequence shown here is derived from an EMBL/GenBank/DDBJ whole genome shotgun (WGS) entry which is preliminary data.</text>
</comment>
<organism evidence="1 2">
    <name type="scientific">Pararge aegeria aegeria</name>
    <dbReference type="NCBI Taxonomy" id="348720"/>
    <lineage>
        <taxon>Eukaryota</taxon>
        <taxon>Metazoa</taxon>
        <taxon>Ecdysozoa</taxon>
        <taxon>Arthropoda</taxon>
        <taxon>Hexapoda</taxon>
        <taxon>Insecta</taxon>
        <taxon>Pterygota</taxon>
        <taxon>Neoptera</taxon>
        <taxon>Endopterygota</taxon>
        <taxon>Lepidoptera</taxon>
        <taxon>Glossata</taxon>
        <taxon>Ditrysia</taxon>
        <taxon>Papilionoidea</taxon>
        <taxon>Nymphalidae</taxon>
        <taxon>Satyrinae</taxon>
        <taxon>Satyrini</taxon>
        <taxon>Parargina</taxon>
        <taxon>Pararge</taxon>
    </lineage>
</organism>
<sequence length="136" mass="15034">MGGAHCSENRLPWRPKMLECRPRTGKRSVGWPSTRWTDDIRQIVRRGKRVSCIVAAKTVSPRRCSNRASFGFGGRGAPGTMRPYRSTLAVYSTLLYLTRTPLRALCAPGTIRSTAANTAGCVGDGNLFILSDNWYL</sequence>
<name>A0A8S4RZC0_9NEOP</name>
<dbReference type="AlphaFoldDB" id="A0A8S4RZC0"/>
<accession>A0A8S4RZC0</accession>
<keyword evidence="2" id="KW-1185">Reference proteome</keyword>
<protein>
    <submittedName>
        <fullName evidence="1">Jg2598 protein</fullName>
    </submittedName>
</protein>
<dbReference type="Proteomes" id="UP000838756">
    <property type="component" value="Unassembled WGS sequence"/>
</dbReference>